<protein>
    <submittedName>
        <fullName evidence="1">ABC transporter ATPase</fullName>
    </submittedName>
</protein>
<sequence>MLVTFNELPDHSRIWIYQSNRSFTEAELRNIEESLSEFLKQWTAHGSDLHAGFEIKYNRFIVIGLDQTNASASGCSIDASVHFIQTLEQQFQVELMDRMNVSFKQGEYVAYKPLTDFKKMAKDKAVSANTIVFNNLVATKQEYLENWEVPASESWHSRFV</sequence>
<evidence type="ECO:0000313" key="2">
    <source>
        <dbReference type="Proteomes" id="UP000468707"/>
    </source>
</evidence>
<keyword evidence="2" id="KW-1185">Reference proteome</keyword>
<reference evidence="1 2" key="1">
    <citation type="submission" date="2020-01" db="EMBL/GenBank/DDBJ databases">
        <title>Muricauda sediminis sp.nov. 40Bstr401.</title>
        <authorList>
            <person name="Xue Z."/>
            <person name="Zhu S."/>
            <person name="Ren N."/>
            <person name="Chen T."/>
            <person name="Chen X."/>
            <person name="Chen J."/>
            <person name="Yang J."/>
        </authorList>
    </citation>
    <scope>NUCLEOTIDE SEQUENCE [LARGE SCALE GENOMIC DNA]</scope>
    <source>
        <strain evidence="1 2">40Bstr401</strain>
    </source>
</reference>
<dbReference type="AlphaFoldDB" id="A0A6I5KYU6"/>
<dbReference type="RefSeq" id="WP_163633575.1">
    <property type="nucleotide sequence ID" value="NZ_JAAAMI010000002.1"/>
</dbReference>
<accession>A0A6I5KYU6</accession>
<dbReference type="Proteomes" id="UP000468707">
    <property type="component" value="Unassembled WGS sequence"/>
</dbReference>
<organism evidence="1 2">
    <name type="scientific">Flagellimonas sediminis</name>
    <dbReference type="NCBI Taxonomy" id="2696468"/>
    <lineage>
        <taxon>Bacteria</taxon>
        <taxon>Pseudomonadati</taxon>
        <taxon>Bacteroidota</taxon>
        <taxon>Flavobacteriia</taxon>
        <taxon>Flavobacteriales</taxon>
        <taxon>Flavobacteriaceae</taxon>
        <taxon>Flagellimonas</taxon>
    </lineage>
</organism>
<comment type="caution">
    <text evidence="1">The sequence shown here is derived from an EMBL/GenBank/DDBJ whole genome shotgun (WGS) entry which is preliminary data.</text>
</comment>
<proteinExistence type="predicted"/>
<evidence type="ECO:0000313" key="1">
    <source>
        <dbReference type="EMBL" id="NDV42621.1"/>
    </source>
</evidence>
<dbReference type="EMBL" id="JAAAMI010000002">
    <property type="protein sequence ID" value="NDV42621.1"/>
    <property type="molecule type" value="Genomic_DNA"/>
</dbReference>
<gene>
    <name evidence="1" type="ORF">GTK07_04720</name>
</gene>
<name>A0A6I5KYU6_9FLAO</name>